<evidence type="ECO:0000256" key="1">
    <source>
        <dbReference type="SAM" id="MobiDB-lite"/>
    </source>
</evidence>
<name>A0AAP0MJQ1_9ROSI</name>
<dbReference type="InterPro" id="IPR025322">
    <property type="entry name" value="PADRE_dom"/>
</dbReference>
<proteinExistence type="predicted"/>
<dbReference type="Pfam" id="PF14009">
    <property type="entry name" value="PADRE"/>
    <property type="match status" value="1"/>
</dbReference>
<feature type="region of interest" description="Disordered" evidence="1">
    <location>
        <begin position="108"/>
        <end position="136"/>
    </location>
</feature>
<evidence type="ECO:0000313" key="3">
    <source>
        <dbReference type="Proteomes" id="UP001428341"/>
    </source>
</evidence>
<sequence>MGCCVSLRSSSSSAAAATNIKNVRVVHLNGCVEEFDYPVSVSQVTGRPPKHFIFTASQLLSAGLQPLKPDTLLERGNVYFLLPSTSFDYADVSPLTLAATVKKLTEKAKSGNSVAMPSPPRNSPARSPSRTVNDVESLPQKRSWRPILHTIREISFNRSSVSDIPDYWNEPNDGDDKYVFVYINPEPEIGNGSKKALVTRLGTVVPRDINQVVVQMLSHALVLERLLEGDKSMLVGAFYPQYTGPGLEANRFVRNPPRPDHRLCGVLCADIWIKRKLNSKEGRVGYGKSRY</sequence>
<dbReference type="AlphaFoldDB" id="A0AAP0MJQ1"/>
<accession>A0AAP0MJQ1</accession>
<gene>
    <name evidence="2" type="ORF">WN944_002733</name>
</gene>
<protein>
    <submittedName>
        <fullName evidence="2">Uncharacterized protein</fullName>
    </submittedName>
</protein>
<dbReference type="Proteomes" id="UP001428341">
    <property type="component" value="Unassembled WGS sequence"/>
</dbReference>
<reference evidence="2 3" key="1">
    <citation type="submission" date="2024-05" db="EMBL/GenBank/DDBJ databases">
        <title>Haplotype-resolved chromosome-level genome assembly of Huyou (Citrus changshanensis).</title>
        <authorList>
            <person name="Miao C."/>
            <person name="Chen W."/>
            <person name="Wu Y."/>
            <person name="Wang L."/>
            <person name="Zhao S."/>
            <person name="Grierson D."/>
            <person name="Xu C."/>
            <person name="Chen K."/>
        </authorList>
    </citation>
    <scope>NUCLEOTIDE SEQUENCE [LARGE SCALE GENOMIC DNA]</scope>
    <source>
        <strain evidence="2">01-14</strain>
        <tissue evidence="2">Leaf</tissue>
    </source>
</reference>
<dbReference type="EMBL" id="JBCGBO010000004">
    <property type="protein sequence ID" value="KAK9210363.1"/>
    <property type="molecule type" value="Genomic_DNA"/>
</dbReference>
<dbReference type="PANTHER" id="PTHR33052">
    <property type="entry name" value="DUF4228 DOMAIN PROTEIN-RELATED"/>
    <property type="match status" value="1"/>
</dbReference>
<comment type="caution">
    <text evidence="2">The sequence shown here is derived from an EMBL/GenBank/DDBJ whole genome shotgun (WGS) entry which is preliminary data.</text>
</comment>
<evidence type="ECO:0000313" key="2">
    <source>
        <dbReference type="EMBL" id="KAK9210363.1"/>
    </source>
</evidence>
<keyword evidence="3" id="KW-1185">Reference proteome</keyword>
<organism evidence="2 3">
    <name type="scientific">Citrus x changshan-huyou</name>
    <dbReference type="NCBI Taxonomy" id="2935761"/>
    <lineage>
        <taxon>Eukaryota</taxon>
        <taxon>Viridiplantae</taxon>
        <taxon>Streptophyta</taxon>
        <taxon>Embryophyta</taxon>
        <taxon>Tracheophyta</taxon>
        <taxon>Spermatophyta</taxon>
        <taxon>Magnoliopsida</taxon>
        <taxon>eudicotyledons</taxon>
        <taxon>Gunneridae</taxon>
        <taxon>Pentapetalae</taxon>
        <taxon>rosids</taxon>
        <taxon>malvids</taxon>
        <taxon>Sapindales</taxon>
        <taxon>Rutaceae</taxon>
        <taxon>Aurantioideae</taxon>
        <taxon>Citrus</taxon>
    </lineage>
</organism>